<dbReference type="SUPFAM" id="SSF53335">
    <property type="entry name" value="S-adenosyl-L-methionine-dependent methyltransferases"/>
    <property type="match status" value="1"/>
</dbReference>
<organism evidence="3 4">
    <name type="scientific">Harryflintia acetispora</name>
    <dbReference type="NCBI Taxonomy" id="1849041"/>
    <lineage>
        <taxon>Bacteria</taxon>
        <taxon>Bacillati</taxon>
        <taxon>Bacillota</taxon>
        <taxon>Clostridia</taxon>
        <taxon>Eubacteriales</taxon>
        <taxon>Oscillospiraceae</taxon>
        <taxon>Harryflintia</taxon>
    </lineage>
</organism>
<accession>A0A9X8Y8M0</accession>
<protein>
    <submittedName>
        <fullName evidence="3">Methyltransferase family protein</fullName>
    </submittedName>
</protein>
<dbReference type="RefSeq" id="WP_132084201.1">
    <property type="nucleotide sequence ID" value="NZ_SLUK01000003.1"/>
</dbReference>
<dbReference type="Gene3D" id="2.20.25.110">
    <property type="entry name" value="S-adenosyl-L-methionine-dependent methyltransferases"/>
    <property type="match status" value="1"/>
</dbReference>
<dbReference type="InterPro" id="IPR029063">
    <property type="entry name" value="SAM-dependent_MTases_sf"/>
</dbReference>
<dbReference type="Pfam" id="PF13649">
    <property type="entry name" value="Methyltransf_25"/>
    <property type="match status" value="1"/>
</dbReference>
<reference evidence="3 4" key="1">
    <citation type="submission" date="2019-03" db="EMBL/GenBank/DDBJ databases">
        <title>Genomic Encyclopedia of Type Strains, Phase IV (KMG-IV): sequencing the most valuable type-strain genomes for metagenomic binning, comparative biology and taxonomic classification.</title>
        <authorList>
            <person name="Goeker M."/>
        </authorList>
    </citation>
    <scope>NUCLEOTIDE SEQUENCE [LARGE SCALE GENOMIC DNA]</scope>
    <source>
        <strain evidence="3 4">DSM 100433</strain>
    </source>
</reference>
<dbReference type="GO" id="GO:0008168">
    <property type="term" value="F:methyltransferase activity"/>
    <property type="evidence" value="ECO:0007669"/>
    <property type="project" value="UniProtKB-KW"/>
</dbReference>
<feature type="domain" description="Methyltransferase" evidence="2">
    <location>
        <begin position="44"/>
        <end position="138"/>
    </location>
</feature>
<dbReference type="PANTHER" id="PTHR43861">
    <property type="entry name" value="TRANS-ACONITATE 2-METHYLTRANSFERASE-RELATED"/>
    <property type="match status" value="1"/>
</dbReference>
<keyword evidence="4" id="KW-1185">Reference proteome</keyword>
<dbReference type="Proteomes" id="UP000294682">
    <property type="component" value="Unassembled WGS sequence"/>
</dbReference>
<keyword evidence="1" id="KW-0808">Transferase</keyword>
<dbReference type="AlphaFoldDB" id="A0A9X8Y8M0"/>
<comment type="caution">
    <text evidence="3">The sequence shown here is derived from an EMBL/GenBank/DDBJ whole genome shotgun (WGS) entry which is preliminary data.</text>
</comment>
<gene>
    <name evidence="3" type="ORF">EDD78_103116</name>
</gene>
<dbReference type="EMBL" id="SLUK01000003">
    <property type="protein sequence ID" value="TCL44079.1"/>
    <property type="molecule type" value="Genomic_DNA"/>
</dbReference>
<name>A0A9X8Y8M0_9FIRM</name>
<dbReference type="CDD" id="cd02440">
    <property type="entry name" value="AdoMet_MTases"/>
    <property type="match status" value="1"/>
</dbReference>
<evidence type="ECO:0000313" key="3">
    <source>
        <dbReference type="EMBL" id="TCL44079.1"/>
    </source>
</evidence>
<sequence length="254" mass="29469">MYTAFSAVYDRLTANVDYRRRADYFCKAISRHAGWEQGENRLLLDLACGTGTLSYLWQERGYDVIGVDGSEGMLAQAMEKGLGRERRPLFLCQKMEELDLYGTVDVAVCALDSLNHLTSREALRGAFSRLALFLETDGFFLFDVNTPYKHERVLSSQTFVYDLEDVYCVWQNGQCDRGRIDISLDIFELGREGSWERYEEHFCEQAYTYEELQEVGEEAGFELVACYHEDSFEPPREDSQRLVYVMKNRTLHHT</sequence>
<dbReference type="Gene3D" id="3.40.50.150">
    <property type="entry name" value="Vaccinia Virus protein VP39"/>
    <property type="match status" value="1"/>
</dbReference>
<proteinExistence type="predicted"/>
<dbReference type="GO" id="GO:0032259">
    <property type="term" value="P:methylation"/>
    <property type="evidence" value="ECO:0007669"/>
    <property type="project" value="UniProtKB-KW"/>
</dbReference>
<evidence type="ECO:0000313" key="4">
    <source>
        <dbReference type="Proteomes" id="UP000294682"/>
    </source>
</evidence>
<dbReference type="InterPro" id="IPR041698">
    <property type="entry name" value="Methyltransf_25"/>
</dbReference>
<evidence type="ECO:0000259" key="2">
    <source>
        <dbReference type="Pfam" id="PF13649"/>
    </source>
</evidence>
<keyword evidence="3" id="KW-0489">Methyltransferase</keyword>
<evidence type="ECO:0000256" key="1">
    <source>
        <dbReference type="ARBA" id="ARBA00022679"/>
    </source>
</evidence>